<keyword evidence="1" id="KW-0472">Membrane</keyword>
<feature type="transmembrane region" description="Helical" evidence="1">
    <location>
        <begin position="254"/>
        <end position="274"/>
    </location>
</feature>
<feature type="transmembrane region" description="Helical" evidence="1">
    <location>
        <begin position="227"/>
        <end position="247"/>
    </location>
</feature>
<feature type="transmembrane region" description="Helical" evidence="1">
    <location>
        <begin position="36"/>
        <end position="56"/>
    </location>
</feature>
<name>A0A558CV41_9GAMM</name>
<dbReference type="AlphaFoldDB" id="A0A558CV41"/>
<feature type="transmembrane region" description="Helical" evidence="1">
    <location>
        <begin position="90"/>
        <end position="107"/>
    </location>
</feature>
<keyword evidence="1" id="KW-1133">Transmembrane helix</keyword>
<feature type="transmembrane region" description="Helical" evidence="1">
    <location>
        <begin position="128"/>
        <end position="147"/>
    </location>
</feature>
<sequence length="432" mass="46368">MAQFKQWLITRTTGPILLAMILFSILHGLLPGFPRYPSGLCGWLAALTVLHTINTIQRAQAGAMLLIGISGLLWGYLSGAGITIESAISTNQAMLSMLAAVSFLRLVTQPASCNETLPMGNKPLWRTLFGVHLFGSVINMSSIIIIGDRLSANRPMTPLQACVLSRGFAMAACWSPFFAAMGIALSNAPGSELVTLSLIGFPLAMFALLLTGWELTRNGRADQFHGYPMQFTALWIPGLLATLLMLLNHIWPEIPILTLISLLALTVTLVLLLVRHGGQGFVAFRQHIVIGLPRMSGELMLFLSAGVLATGISTAIMAGHISLEIEKFGANEASLLLAVMVAVSVLGIHPVISIATAGGILSPLGVDPNLLGITFLMTWAIGVSTTPLSGLHLMIQGRYNIRSFTLVKLNARFALVMMGCATVVMQFYELYN</sequence>
<feature type="transmembrane region" description="Helical" evidence="1">
    <location>
        <begin position="167"/>
        <end position="186"/>
    </location>
</feature>
<feature type="transmembrane region" description="Helical" evidence="1">
    <location>
        <begin position="370"/>
        <end position="388"/>
    </location>
</feature>
<dbReference type="Proteomes" id="UP000317355">
    <property type="component" value="Unassembled WGS sequence"/>
</dbReference>
<protein>
    <submittedName>
        <fullName evidence="2">Uncharacterized protein</fullName>
    </submittedName>
</protein>
<evidence type="ECO:0000313" key="2">
    <source>
        <dbReference type="EMBL" id="TVT52647.1"/>
    </source>
</evidence>
<feature type="transmembrane region" description="Helical" evidence="1">
    <location>
        <begin position="299"/>
        <end position="323"/>
    </location>
</feature>
<feature type="transmembrane region" description="Helical" evidence="1">
    <location>
        <begin position="193"/>
        <end position="215"/>
    </location>
</feature>
<reference evidence="2 3" key="1">
    <citation type="submission" date="2019-07" db="EMBL/GenBank/DDBJ databases">
        <title>The pathways for chlorine oxyanion respiration interact through the shared metabolite chlorate.</title>
        <authorList>
            <person name="Barnum T.P."/>
            <person name="Cheng Y."/>
            <person name="Hill K.A."/>
            <person name="Lucas L.N."/>
            <person name="Carlson H.K."/>
            <person name="Coates J.D."/>
        </authorList>
    </citation>
    <scope>NUCLEOTIDE SEQUENCE [LARGE SCALE GENOMIC DNA]</scope>
    <source>
        <strain evidence="2">BK-3</strain>
    </source>
</reference>
<feature type="transmembrane region" description="Helical" evidence="1">
    <location>
        <begin position="12"/>
        <end position="30"/>
    </location>
</feature>
<accession>A0A558CV41</accession>
<gene>
    <name evidence="2" type="ORF">FHK82_13040</name>
</gene>
<dbReference type="EMBL" id="VMRY01000066">
    <property type="protein sequence ID" value="TVT52647.1"/>
    <property type="molecule type" value="Genomic_DNA"/>
</dbReference>
<evidence type="ECO:0000256" key="1">
    <source>
        <dbReference type="SAM" id="Phobius"/>
    </source>
</evidence>
<keyword evidence="1" id="KW-0812">Transmembrane</keyword>
<feature type="transmembrane region" description="Helical" evidence="1">
    <location>
        <begin position="63"/>
        <end position="84"/>
    </location>
</feature>
<comment type="caution">
    <text evidence="2">The sequence shown here is derived from an EMBL/GenBank/DDBJ whole genome shotgun (WGS) entry which is preliminary data.</text>
</comment>
<proteinExistence type="predicted"/>
<organism evidence="2 3">
    <name type="scientific">Sedimenticola thiotaurini</name>
    <dbReference type="NCBI Taxonomy" id="1543721"/>
    <lineage>
        <taxon>Bacteria</taxon>
        <taxon>Pseudomonadati</taxon>
        <taxon>Pseudomonadota</taxon>
        <taxon>Gammaproteobacteria</taxon>
        <taxon>Chromatiales</taxon>
        <taxon>Sedimenticolaceae</taxon>
        <taxon>Sedimenticola</taxon>
    </lineage>
</organism>
<evidence type="ECO:0000313" key="3">
    <source>
        <dbReference type="Proteomes" id="UP000317355"/>
    </source>
</evidence>
<feature type="transmembrane region" description="Helical" evidence="1">
    <location>
        <begin position="335"/>
        <end position="358"/>
    </location>
</feature>
<feature type="transmembrane region" description="Helical" evidence="1">
    <location>
        <begin position="409"/>
        <end position="428"/>
    </location>
</feature>